<comment type="subcellular location">
    <subcellularLocation>
        <location evidence="1">Membrane</location>
        <topology evidence="1">Multi-pass membrane protein</topology>
    </subcellularLocation>
</comment>
<feature type="transmembrane region" description="Helical" evidence="6">
    <location>
        <begin position="15"/>
        <end position="33"/>
    </location>
</feature>
<feature type="transmembrane region" description="Helical" evidence="6">
    <location>
        <begin position="557"/>
        <end position="574"/>
    </location>
</feature>
<dbReference type="EMBL" id="CAXLJM020000015">
    <property type="protein sequence ID" value="CAL8081521.1"/>
    <property type="molecule type" value="Genomic_DNA"/>
</dbReference>
<dbReference type="CDD" id="cd17335">
    <property type="entry name" value="MFS_MFSD6"/>
    <property type="match status" value="1"/>
</dbReference>
<evidence type="ECO:0000313" key="9">
    <source>
        <dbReference type="Proteomes" id="UP001642540"/>
    </source>
</evidence>
<feature type="transmembrane region" description="Helical" evidence="6">
    <location>
        <begin position="273"/>
        <end position="294"/>
    </location>
</feature>
<dbReference type="InterPro" id="IPR020846">
    <property type="entry name" value="MFS_dom"/>
</dbReference>
<evidence type="ECO:0000256" key="6">
    <source>
        <dbReference type="SAM" id="Phobius"/>
    </source>
</evidence>
<dbReference type="PANTHER" id="PTHR16172">
    <property type="entry name" value="MAJOR FACILITATOR SUPERFAMILY DOMAIN-CONTAINING PROTEIN 6-LIKE"/>
    <property type="match status" value="1"/>
</dbReference>
<protein>
    <recommendedName>
        <fullName evidence="7">Major facilitator superfamily (MFS) profile domain-containing protein</fullName>
    </recommendedName>
</protein>
<dbReference type="SUPFAM" id="SSF103473">
    <property type="entry name" value="MFS general substrate transporter"/>
    <property type="match status" value="1"/>
</dbReference>
<feature type="transmembrane region" description="Helical" evidence="6">
    <location>
        <begin position="45"/>
        <end position="64"/>
    </location>
</feature>
<evidence type="ECO:0000259" key="7">
    <source>
        <dbReference type="PROSITE" id="PS50850"/>
    </source>
</evidence>
<evidence type="ECO:0000256" key="4">
    <source>
        <dbReference type="ARBA" id="ARBA00022989"/>
    </source>
</evidence>
<keyword evidence="4 6" id="KW-1133">Transmembrane helix</keyword>
<evidence type="ECO:0000256" key="5">
    <source>
        <dbReference type="ARBA" id="ARBA00023136"/>
    </source>
</evidence>
<dbReference type="PANTHER" id="PTHR16172:SF30">
    <property type="entry name" value="SUGAR BABY, ISOFORM C"/>
    <property type="match status" value="1"/>
</dbReference>
<evidence type="ECO:0000256" key="2">
    <source>
        <dbReference type="ARBA" id="ARBA00005241"/>
    </source>
</evidence>
<dbReference type="InterPro" id="IPR024989">
    <property type="entry name" value="MFS_assoc_dom"/>
</dbReference>
<evidence type="ECO:0000256" key="3">
    <source>
        <dbReference type="ARBA" id="ARBA00022692"/>
    </source>
</evidence>
<dbReference type="InterPro" id="IPR051717">
    <property type="entry name" value="MFS_MFSD6"/>
</dbReference>
<feature type="transmembrane region" description="Helical" evidence="6">
    <location>
        <begin position="433"/>
        <end position="452"/>
    </location>
</feature>
<comment type="caution">
    <text evidence="8">The sequence shown here is derived from an EMBL/GenBank/DDBJ whole genome shotgun (WGS) entry which is preliminary data.</text>
</comment>
<feature type="transmembrane region" description="Helical" evidence="6">
    <location>
        <begin position="496"/>
        <end position="515"/>
    </location>
</feature>
<dbReference type="Pfam" id="PF12832">
    <property type="entry name" value="MFS_1_like"/>
    <property type="match status" value="1"/>
</dbReference>
<dbReference type="Proteomes" id="UP001642540">
    <property type="component" value="Unassembled WGS sequence"/>
</dbReference>
<dbReference type="Gene3D" id="1.20.1250.20">
    <property type="entry name" value="MFS general substrate transporter like domains"/>
    <property type="match status" value="3"/>
</dbReference>
<evidence type="ECO:0000256" key="1">
    <source>
        <dbReference type="ARBA" id="ARBA00004141"/>
    </source>
</evidence>
<accession>A0ABP1PXR2</accession>
<feature type="transmembrane region" description="Helical" evidence="6">
    <location>
        <begin position="315"/>
        <end position="335"/>
    </location>
</feature>
<keyword evidence="5 6" id="KW-0472">Membrane</keyword>
<keyword evidence="3 6" id="KW-0812">Transmembrane</keyword>
<dbReference type="InterPro" id="IPR036259">
    <property type="entry name" value="MFS_trans_sf"/>
</dbReference>
<reference evidence="8 9" key="1">
    <citation type="submission" date="2024-08" db="EMBL/GenBank/DDBJ databases">
        <authorList>
            <person name="Cucini C."/>
            <person name="Frati F."/>
        </authorList>
    </citation>
    <scope>NUCLEOTIDE SEQUENCE [LARGE SCALE GENOMIC DNA]</scope>
</reference>
<keyword evidence="9" id="KW-1185">Reference proteome</keyword>
<feature type="domain" description="Major facilitator superfamily (MFS) profile" evidence="7">
    <location>
        <begin position="387"/>
        <end position="607"/>
    </location>
</feature>
<proteinExistence type="inferred from homology"/>
<comment type="similarity">
    <text evidence="2">Belongs to the major facilitator superfamily. MFSD6 family.</text>
</comment>
<feature type="transmembrane region" description="Helical" evidence="6">
    <location>
        <begin position="347"/>
        <end position="366"/>
    </location>
</feature>
<evidence type="ECO:0000313" key="8">
    <source>
        <dbReference type="EMBL" id="CAL8081521.1"/>
    </source>
</evidence>
<feature type="transmembrane region" description="Helical" evidence="6">
    <location>
        <begin position="387"/>
        <end position="413"/>
    </location>
</feature>
<feature type="transmembrane region" description="Helical" evidence="6">
    <location>
        <begin position="464"/>
        <end position="484"/>
    </location>
</feature>
<gene>
    <name evidence="8" type="ORF">ODALV1_LOCUS4943</name>
</gene>
<feature type="transmembrane region" description="Helical" evidence="6">
    <location>
        <begin position="76"/>
        <end position="96"/>
    </location>
</feature>
<dbReference type="PROSITE" id="PS50850">
    <property type="entry name" value="MFS"/>
    <property type="match status" value="1"/>
</dbReference>
<sequence>MKAPKINWKLFPPKAHYMLYFGGVAAFWPYITVYGKQLGFSELNVGYIFTVAPIAGIISMPLFGMIADRFKIKKKLFLVFNIINLLALLCFPILALTENKASRPVVIECGEGSSHIKHCHTSNSSHVVDWNSHSASERILQEYSKKNCSTSCQIECQASQEELVKFCDALLTHTIRGDYGMPDFCRKNDSTAAKTIPLSFMATLDFGKTMPLEECIYFQLDSIAERGQEKELADRPLSCFPNQKIANCQMNCPNFRSANQAVEVTDNNLSPAFWLYALFTLLAWIAMAVVTSVADALCFQTLGNRSDLYGAQRKWGSIGWGLFTLISGFLVDIVSGDSITKNYAPSFWIAGILLTLNFIVCWKWEVQEEERPKALGRRMMALIAEPKIAVFVMACVVVGICTGLLWNFLFWYIEDLAKDRMCITTGTKNWIKLLQGLISIVQCFLGELPFFFFSGKFINKFGHVNSMAIVLGTFGVRFLLYSILENPWWVLPIELFQGLTYGIFYTNMATYAYVVSPEGTAATVQGIVGSAFEGVGVSLGSLIGGFMYQYMSGRTTFRMFGMFSLVMCVLYKVAMMSIDRKFEPVSQNNEKDIDFGTEMTQMNKRPK</sequence>
<feature type="transmembrane region" description="Helical" evidence="6">
    <location>
        <begin position="527"/>
        <end position="551"/>
    </location>
</feature>
<organism evidence="8 9">
    <name type="scientific">Orchesella dallaii</name>
    <dbReference type="NCBI Taxonomy" id="48710"/>
    <lineage>
        <taxon>Eukaryota</taxon>
        <taxon>Metazoa</taxon>
        <taxon>Ecdysozoa</taxon>
        <taxon>Arthropoda</taxon>
        <taxon>Hexapoda</taxon>
        <taxon>Collembola</taxon>
        <taxon>Entomobryomorpha</taxon>
        <taxon>Entomobryoidea</taxon>
        <taxon>Orchesellidae</taxon>
        <taxon>Orchesellinae</taxon>
        <taxon>Orchesella</taxon>
    </lineage>
</organism>
<name>A0ABP1PXR2_9HEXA</name>